<feature type="domain" description="O-antigen ligase-related" evidence="6">
    <location>
        <begin position="215"/>
        <end position="359"/>
    </location>
</feature>
<dbReference type="GO" id="GO:0016874">
    <property type="term" value="F:ligase activity"/>
    <property type="evidence" value="ECO:0007669"/>
    <property type="project" value="UniProtKB-KW"/>
</dbReference>
<dbReference type="Proteomes" id="UP001304125">
    <property type="component" value="Chromosome"/>
</dbReference>
<evidence type="ECO:0000259" key="6">
    <source>
        <dbReference type="Pfam" id="PF04932"/>
    </source>
</evidence>
<dbReference type="InterPro" id="IPR007016">
    <property type="entry name" value="O-antigen_ligase-rel_domated"/>
</dbReference>
<dbReference type="EMBL" id="CP134879">
    <property type="protein sequence ID" value="WNM25013.1"/>
    <property type="molecule type" value="Genomic_DNA"/>
</dbReference>
<dbReference type="PANTHER" id="PTHR37422:SF13">
    <property type="entry name" value="LIPOPOLYSACCHARIDE BIOSYNTHESIS PROTEIN PA4999-RELATED"/>
    <property type="match status" value="1"/>
</dbReference>
<name>A0AA96F893_9MICO</name>
<dbReference type="GO" id="GO:0016020">
    <property type="term" value="C:membrane"/>
    <property type="evidence" value="ECO:0007669"/>
    <property type="project" value="UniProtKB-SubCell"/>
</dbReference>
<evidence type="ECO:0000256" key="5">
    <source>
        <dbReference type="SAM" id="Phobius"/>
    </source>
</evidence>
<feature type="transmembrane region" description="Helical" evidence="5">
    <location>
        <begin position="186"/>
        <end position="203"/>
    </location>
</feature>
<accession>A0AA96F893</accession>
<feature type="transmembrane region" description="Helical" evidence="5">
    <location>
        <begin position="346"/>
        <end position="370"/>
    </location>
</feature>
<reference evidence="7 8" key="1">
    <citation type="submission" date="2023-09" db="EMBL/GenBank/DDBJ databases">
        <title>Demequina sp. a novel bacteria isolated from Capsicum annuum.</title>
        <authorList>
            <person name="Humaira Z."/>
            <person name="Lee J."/>
            <person name="Cho D."/>
        </authorList>
    </citation>
    <scope>NUCLEOTIDE SEQUENCE [LARGE SCALE GENOMIC DNA]</scope>
    <source>
        <strain evidence="7 8">OYTSA14</strain>
    </source>
</reference>
<comment type="subcellular location">
    <subcellularLocation>
        <location evidence="1">Membrane</location>
        <topology evidence="1">Multi-pass membrane protein</topology>
    </subcellularLocation>
</comment>
<dbReference type="PANTHER" id="PTHR37422">
    <property type="entry name" value="TEICHURONIC ACID BIOSYNTHESIS PROTEIN TUAE"/>
    <property type="match status" value="1"/>
</dbReference>
<evidence type="ECO:0000256" key="1">
    <source>
        <dbReference type="ARBA" id="ARBA00004141"/>
    </source>
</evidence>
<protein>
    <submittedName>
        <fullName evidence="7">O-antigen ligase family protein</fullName>
    </submittedName>
</protein>
<feature type="transmembrane region" description="Helical" evidence="5">
    <location>
        <begin position="86"/>
        <end position="105"/>
    </location>
</feature>
<gene>
    <name evidence="7" type="ORF">RN606_02360</name>
</gene>
<feature type="transmembrane region" description="Helical" evidence="5">
    <location>
        <begin position="258"/>
        <end position="277"/>
    </location>
</feature>
<dbReference type="Pfam" id="PF04932">
    <property type="entry name" value="Wzy_C"/>
    <property type="match status" value="1"/>
</dbReference>
<keyword evidence="4 5" id="KW-0472">Membrane</keyword>
<evidence type="ECO:0000256" key="3">
    <source>
        <dbReference type="ARBA" id="ARBA00022989"/>
    </source>
</evidence>
<dbReference type="AlphaFoldDB" id="A0AA96F893"/>
<evidence type="ECO:0000313" key="8">
    <source>
        <dbReference type="Proteomes" id="UP001304125"/>
    </source>
</evidence>
<organism evidence="7 8">
    <name type="scientific">Demequina capsici</name>
    <dbReference type="NCBI Taxonomy" id="3075620"/>
    <lineage>
        <taxon>Bacteria</taxon>
        <taxon>Bacillati</taxon>
        <taxon>Actinomycetota</taxon>
        <taxon>Actinomycetes</taxon>
        <taxon>Micrococcales</taxon>
        <taxon>Demequinaceae</taxon>
        <taxon>Demequina</taxon>
    </lineage>
</organism>
<evidence type="ECO:0000256" key="2">
    <source>
        <dbReference type="ARBA" id="ARBA00022692"/>
    </source>
</evidence>
<feature type="transmembrane region" description="Helical" evidence="5">
    <location>
        <begin position="36"/>
        <end position="54"/>
    </location>
</feature>
<dbReference type="InterPro" id="IPR051533">
    <property type="entry name" value="WaaL-like"/>
</dbReference>
<keyword evidence="7" id="KW-0436">Ligase</keyword>
<keyword evidence="2 5" id="KW-0812">Transmembrane</keyword>
<proteinExistence type="predicted"/>
<evidence type="ECO:0000256" key="4">
    <source>
        <dbReference type="ARBA" id="ARBA00023136"/>
    </source>
</evidence>
<dbReference type="RefSeq" id="WP_313499632.1">
    <property type="nucleotide sequence ID" value="NZ_CP134879.1"/>
</dbReference>
<keyword evidence="3 5" id="KW-1133">Transmembrane helix</keyword>
<sequence>MGWRDRLSSRGVRDGLTVWIIVLLTSGQGFRYLGGLPLYTVVCVLTIAAIALSFRPTWASVRLPLPLGAFVGLAAASVLWSATRAVTSLAVIVMIATTFVAVVTVRGTGNRRFMVLLYRGFQISLLLGIALELWAAIVVRGPVYPPMHDLTSLTHDKNVSGDTITWSDGLLFHGGPIQGWVGNRNPFGLVALLTAITGVIVLLERLVGRVDVVATLIAAGAVHLLTMSATVTVTALYLFGITLAAFWIRRAPPGGKKAISRVVLALSAIAAVLTIKYRDQIFGLVDRGSDLTNRTEIWKQVIQAAELRPEGWGYVGYWPVWEEPYKGMADRAGVLATHAHNAFLDAWLQLGLVGLALLVAIVVLMFGASWRLVERADKGDTYIPLGWTLLTVALVLQSLTESRMLVEGGWFLVVVLYLSAPQVFRLTLVDESLVHRGTPGRTDADELR</sequence>
<feature type="transmembrane region" description="Helical" evidence="5">
    <location>
        <begin position="117"/>
        <end position="137"/>
    </location>
</feature>
<feature type="transmembrane region" description="Helical" evidence="5">
    <location>
        <begin position="382"/>
        <end position="399"/>
    </location>
</feature>
<evidence type="ECO:0000313" key="7">
    <source>
        <dbReference type="EMBL" id="WNM25013.1"/>
    </source>
</evidence>
<feature type="transmembrane region" description="Helical" evidence="5">
    <location>
        <begin position="411"/>
        <end position="428"/>
    </location>
</feature>
<keyword evidence="8" id="KW-1185">Reference proteome</keyword>
<feature type="transmembrane region" description="Helical" evidence="5">
    <location>
        <begin position="61"/>
        <end position="80"/>
    </location>
</feature>